<proteinExistence type="predicted"/>
<dbReference type="AlphaFoldDB" id="A0A3B7MJH6"/>
<dbReference type="RefSeq" id="WP_119049118.1">
    <property type="nucleotide sequence ID" value="NZ_CP032157.1"/>
</dbReference>
<dbReference type="InterPro" id="IPR045743">
    <property type="entry name" value="DUF6089"/>
</dbReference>
<dbReference type="SUPFAM" id="SSF56925">
    <property type="entry name" value="OMPA-like"/>
    <property type="match status" value="1"/>
</dbReference>
<accession>A0A3B7MJH6</accession>
<protein>
    <recommendedName>
        <fullName evidence="1">DUF6089 domain-containing protein</fullName>
    </recommendedName>
</protein>
<evidence type="ECO:0000313" key="3">
    <source>
        <dbReference type="Proteomes" id="UP000263900"/>
    </source>
</evidence>
<dbReference type="Pfam" id="PF19573">
    <property type="entry name" value="DUF6089"/>
    <property type="match status" value="1"/>
</dbReference>
<dbReference type="InterPro" id="IPR011250">
    <property type="entry name" value="OMP/PagP_B-barrel"/>
</dbReference>
<gene>
    <name evidence="2" type="ORF">D3H65_04490</name>
</gene>
<dbReference type="OrthoDB" id="654178at2"/>
<feature type="domain" description="DUF6089" evidence="1">
    <location>
        <begin position="6"/>
        <end position="204"/>
    </location>
</feature>
<organism evidence="2 3">
    <name type="scientific">Paraflavitalea soli</name>
    <dbReference type="NCBI Taxonomy" id="2315862"/>
    <lineage>
        <taxon>Bacteria</taxon>
        <taxon>Pseudomonadati</taxon>
        <taxon>Bacteroidota</taxon>
        <taxon>Chitinophagia</taxon>
        <taxon>Chitinophagales</taxon>
        <taxon>Chitinophagaceae</taxon>
        <taxon>Paraflavitalea</taxon>
    </lineage>
</organism>
<reference evidence="2 3" key="1">
    <citation type="submission" date="2018-09" db="EMBL/GenBank/DDBJ databases">
        <title>Genome sequencing of strain 6GH32-13.</title>
        <authorList>
            <person name="Weon H.-Y."/>
            <person name="Heo J."/>
            <person name="Kwon S.-W."/>
        </authorList>
    </citation>
    <scope>NUCLEOTIDE SEQUENCE [LARGE SCALE GENOMIC DNA]</scope>
    <source>
        <strain evidence="2 3">5GH32-13</strain>
    </source>
</reference>
<dbReference type="EMBL" id="CP032157">
    <property type="protein sequence ID" value="AXY73280.1"/>
    <property type="molecule type" value="Genomic_DNA"/>
</dbReference>
<evidence type="ECO:0000259" key="1">
    <source>
        <dbReference type="Pfam" id="PF19573"/>
    </source>
</evidence>
<dbReference type="Proteomes" id="UP000263900">
    <property type="component" value="Chromosome"/>
</dbReference>
<name>A0A3B7MJH6_9BACT</name>
<evidence type="ECO:0000313" key="2">
    <source>
        <dbReference type="EMBL" id="AXY73280.1"/>
    </source>
</evidence>
<dbReference type="KEGG" id="pseg:D3H65_04490"/>
<dbReference type="Gene3D" id="2.40.160.20">
    <property type="match status" value="1"/>
</dbReference>
<keyword evidence="3" id="KW-1185">Reference proteome</keyword>
<sequence length="289" mass="32155">MRKYALLCLLVPVFSQAQESHRLHLTLFGGVTNYQGELQGRTFTFNQSNLGIGAGLKYDLTPHFAIRTGIQYGTIGASDRDNNDAKLRPRNLSFESRILEGNLLLEYTLFNMEEKRISPYVFGGIAVYHFNPYAFDTLGNKVFLKPLSTEGQGLTAYPDRKQYKLTQFAIPFGGGIKFRISDNVILGYEIGLRKTFTDYLDDVSTRYVDNGELLRERGLKAVEMSYRGGELKDGNPTYPAADELRGNSKTKDWYYFQGLTLTIGIGGTGNGGGGWGGGRGKTGCPRNVY</sequence>